<organism evidence="1 2">
    <name type="scientific">Flavobacterium rhizosphaerae</name>
    <dbReference type="NCBI Taxonomy" id="3163298"/>
    <lineage>
        <taxon>Bacteria</taxon>
        <taxon>Pseudomonadati</taxon>
        <taxon>Bacteroidota</taxon>
        <taxon>Flavobacteriia</taxon>
        <taxon>Flavobacteriales</taxon>
        <taxon>Flavobacteriaceae</taxon>
        <taxon>Flavobacterium</taxon>
    </lineage>
</organism>
<keyword evidence="1" id="KW-0436">Ligase</keyword>
<evidence type="ECO:0000313" key="1">
    <source>
        <dbReference type="EMBL" id="MFL9844240.1"/>
    </source>
</evidence>
<dbReference type="SUPFAM" id="SSF55144">
    <property type="entry name" value="LigT-like"/>
    <property type="match status" value="1"/>
</dbReference>
<dbReference type="Gene3D" id="3.90.1140.10">
    <property type="entry name" value="Cyclic phosphodiesterase"/>
    <property type="match status" value="1"/>
</dbReference>
<accession>A0ABW8YW91</accession>
<dbReference type="InterPro" id="IPR009097">
    <property type="entry name" value="Cyclic_Pdiesterase"/>
</dbReference>
<reference evidence="1 2" key="1">
    <citation type="submission" date="2024-06" db="EMBL/GenBank/DDBJ databases">
        <authorList>
            <person name="Kaempfer P."/>
            <person name="Viver T."/>
        </authorList>
    </citation>
    <scope>NUCLEOTIDE SEQUENCE [LARGE SCALE GENOMIC DNA]</scope>
    <source>
        <strain evidence="1 2">ST-119</strain>
    </source>
</reference>
<dbReference type="Proteomes" id="UP001629156">
    <property type="component" value="Unassembled WGS sequence"/>
</dbReference>
<evidence type="ECO:0000313" key="2">
    <source>
        <dbReference type="Proteomes" id="UP001629156"/>
    </source>
</evidence>
<keyword evidence="2" id="KW-1185">Reference proteome</keyword>
<name>A0ABW8YW91_9FLAO</name>
<sequence>MPKKDPAQTSLFPEQLFEYHVLISPTDEVIEHVDMLKARLNDIIDIGAFNIKSIAHISLFKYEAYQSVNVKEVFTKGAALSEIMPFLIKIEGCKVFSAGDSRSLVLEIINPQPIDYLAALLNPAKKRKPKKPVKQTSILDKPVKKPATIHPHITIARNIAAEELALVTDLSAFDYKAEFLCDRITILKRPAGTTRHFSPGGYIKLGK</sequence>
<protein>
    <submittedName>
        <fullName evidence="1">2'-5' RNA ligase family protein</fullName>
    </submittedName>
</protein>
<gene>
    <name evidence="1" type="ORF">ABS766_07400</name>
</gene>
<comment type="caution">
    <text evidence="1">The sequence shown here is derived from an EMBL/GenBank/DDBJ whole genome shotgun (WGS) entry which is preliminary data.</text>
</comment>
<dbReference type="GO" id="GO:0016874">
    <property type="term" value="F:ligase activity"/>
    <property type="evidence" value="ECO:0007669"/>
    <property type="project" value="UniProtKB-KW"/>
</dbReference>
<proteinExistence type="predicted"/>
<dbReference type="EMBL" id="JBELPZ010000005">
    <property type="protein sequence ID" value="MFL9844240.1"/>
    <property type="molecule type" value="Genomic_DNA"/>
</dbReference>
<dbReference type="Pfam" id="PF13563">
    <property type="entry name" value="2_5_RNA_ligase2"/>
    <property type="match status" value="1"/>
</dbReference>
<dbReference type="RefSeq" id="WP_408084492.1">
    <property type="nucleotide sequence ID" value="NZ_JBELPZ010000005.1"/>
</dbReference>